<reference evidence="14" key="1">
    <citation type="submission" date="2021-12" db="EMBL/GenBank/DDBJ databases">
        <authorList>
            <person name="Li Y."/>
        </authorList>
    </citation>
    <scope>NUCLEOTIDE SEQUENCE</scope>
    <source>
        <strain evidence="14">DKSPLA3</strain>
    </source>
</reference>
<dbReference type="GO" id="GO:0031992">
    <property type="term" value="F:energy transducer activity"/>
    <property type="evidence" value="ECO:0007669"/>
    <property type="project" value="InterPro"/>
</dbReference>
<keyword evidence="6" id="KW-0812">Transmembrane</keyword>
<accession>A0A9X1NRS8</accession>
<evidence type="ECO:0000256" key="2">
    <source>
        <dbReference type="ARBA" id="ARBA00006555"/>
    </source>
</evidence>
<dbReference type="Proteomes" id="UP001139089">
    <property type="component" value="Unassembled WGS sequence"/>
</dbReference>
<evidence type="ECO:0000256" key="7">
    <source>
        <dbReference type="ARBA" id="ARBA00022927"/>
    </source>
</evidence>
<dbReference type="Gene3D" id="3.30.1150.10">
    <property type="match status" value="1"/>
</dbReference>
<feature type="signal peptide" evidence="12">
    <location>
        <begin position="1"/>
        <end position="19"/>
    </location>
</feature>
<evidence type="ECO:0000256" key="11">
    <source>
        <dbReference type="SAM" id="MobiDB-lite"/>
    </source>
</evidence>
<dbReference type="GO" id="GO:0015891">
    <property type="term" value="P:siderophore transport"/>
    <property type="evidence" value="ECO:0007669"/>
    <property type="project" value="InterPro"/>
</dbReference>
<feature type="region of interest" description="Disordered" evidence="11">
    <location>
        <begin position="83"/>
        <end position="103"/>
    </location>
</feature>
<dbReference type="InterPro" id="IPR003538">
    <property type="entry name" value="TonB"/>
</dbReference>
<evidence type="ECO:0000256" key="5">
    <source>
        <dbReference type="ARBA" id="ARBA00022519"/>
    </source>
</evidence>
<dbReference type="Pfam" id="PF03544">
    <property type="entry name" value="TonB_C"/>
    <property type="match status" value="1"/>
</dbReference>
<keyword evidence="5 10" id="KW-0997">Cell inner membrane</keyword>
<keyword evidence="4 10" id="KW-1003">Cell membrane</keyword>
<evidence type="ECO:0000256" key="8">
    <source>
        <dbReference type="ARBA" id="ARBA00022989"/>
    </source>
</evidence>
<dbReference type="GO" id="GO:0015031">
    <property type="term" value="P:protein transport"/>
    <property type="evidence" value="ECO:0007669"/>
    <property type="project" value="UniProtKB-UniRule"/>
</dbReference>
<dbReference type="RefSeq" id="WP_231813554.1">
    <property type="nucleotide sequence ID" value="NZ_JAJOZR010000005.1"/>
</dbReference>
<keyword evidence="10" id="KW-0735">Signal-anchor</keyword>
<dbReference type="PANTHER" id="PTHR33446:SF2">
    <property type="entry name" value="PROTEIN TONB"/>
    <property type="match status" value="1"/>
</dbReference>
<dbReference type="PRINTS" id="PR01374">
    <property type="entry name" value="TONBPROTEIN"/>
</dbReference>
<evidence type="ECO:0000313" key="15">
    <source>
        <dbReference type="Proteomes" id="UP001139089"/>
    </source>
</evidence>
<evidence type="ECO:0000256" key="10">
    <source>
        <dbReference type="RuleBase" id="RU362123"/>
    </source>
</evidence>
<sequence>MKKAAKWALALSVSVAAHAGAAIAFLPDAPPPPFAATQGGEEMEIALLGHAFENTLESGTVSDTITPEETPPEKVAALQPEMAETETESETLTPTEPVSEVVPETVPSETDVILPADAQPPVAADEPEVVAALPPVATVIPETRPETPPVVAETPPMRKPAPVKKADVDKPKKKPAPVKSGAEGQAEASASKGRADGSDLAAATSSGKGTKARSAGNASFSNFEGKVRSALERAVRYPSRAESKGVRGVVKVQFVVAANGSVSGPKVISSSGSPVLDSAVLDAARRMRSPKIPEASGKSTWLFTIPISFTR</sequence>
<comment type="caution">
    <text evidence="14">The sequence shown here is derived from an EMBL/GenBank/DDBJ whole genome shotgun (WGS) entry which is preliminary data.</text>
</comment>
<dbReference type="PROSITE" id="PS52015">
    <property type="entry name" value="TONB_CTD"/>
    <property type="match status" value="1"/>
</dbReference>
<comment type="similarity">
    <text evidence="2 10">Belongs to the TonB family.</text>
</comment>
<evidence type="ECO:0000259" key="13">
    <source>
        <dbReference type="PROSITE" id="PS52015"/>
    </source>
</evidence>
<gene>
    <name evidence="14" type="ORF">LRX75_08820</name>
</gene>
<comment type="function">
    <text evidence="10">Interacts with outer membrane receptor proteins that carry out high-affinity binding and energy dependent uptake into the periplasmic space of specific substrates. It could act to transduce energy from the cytoplasmic membrane to specific energy-requiring processes in the outer membrane, resulting in the release into the periplasm of ligands bound by these outer membrane proteins.</text>
</comment>
<feature type="compositionally biased region" description="Low complexity" evidence="11">
    <location>
        <begin position="90"/>
        <end position="103"/>
    </location>
</feature>
<keyword evidence="9" id="KW-0472">Membrane</keyword>
<evidence type="ECO:0000256" key="12">
    <source>
        <dbReference type="SAM" id="SignalP"/>
    </source>
</evidence>
<evidence type="ECO:0000256" key="4">
    <source>
        <dbReference type="ARBA" id="ARBA00022475"/>
    </source>
</evidence>
<dbReference type="NCBIfam" id="TIGR01352">
    <property type="entry name" value="tonB_Cterm"/>
    <property type="match status" value="1"/>
</dbReference>
<keyword evidence="15" id="KW-1185">Reference proteome</keyword>
<name>A0A9X1NRS8_9HYPH</name>
<keyword evidence="12" id="KW-0732">Signal</keyword>
<evidence type="ECO:0000256" key="3">
    <source>
        <dbReference type="ARBA" id="ARBA00022448"/>
    </source>
</evidence>
<keyword evidence="7 10" id="KW-0653">Protein transport</keyword>
<evidence type="ECO:0000256" key="1">
    <source>
        <dbReference type="ARBA" id="ARBA00004383"/>
    </source>
</evidence>
<protein>
    <recommendedName>
        <fullName evidence="10">Protein TonB</fullName>
    </recommendedName>
</protein>
<dbReference type="InterPro" id="IPR006260">
    <property type="entry name" value="TonB/TolA_C"/>
</dbReference>
<evidence type="ECO:0000313" key="14">
    <source>
        <dbReference type="EMBL" id="MCD7109145.1"/>
    </source>
</evidence>
<dbReference type="EMBL" id="JAJOZR010000005">
    <property type="protein sequence ID" value="MCD7109145.1"/>
    <property type="molecule type" value="Genomic_DNA"/>
</dbReference>
<organism evidence="14 15">
    <name type="scientific">Rhizobium quercicola</name>
    <dbReference type="NCBI Taxonomy" id="2901226"/>
    <lineage>
        <taxon>Bacteria</taxon>
        <taxon>Pseudomonadati</taxon>
        <taxon>Pseudomonadota</taxon>
        <taxon>Alphaproteobacteria</taxon>
        <taxon>Hyphomicrobiales</taxon>
        <taxon>Rhizobiaceae</taxon>
        <taxon>Rhizobium/Agrobacterium group</taxon>
        <taxon>Rhizobium</taxon>
    </lineage>
</organism>
<feature type="region of interest" description="Disordered" evidence="11">
    <location>
        <begin position="140"/>
        <end position="217"/>
    </location>
</feature>
<evidence type="ECO:0000256" key="6">
    <source>
        <dbReference type="ARBA" id="ARBA00022692"/>
    </source>
</evidence>
<dbReference type="SUPFAM" id="SSF74653">
    <property type="entry name" value="TolA/TonB C-terminal domain"/>
    <property type="match status" value="1"/>
</dbReference>
<dbReference type="GO" id="GO:0030288">
    <property type="term" value="C:outer membrane-bounded periplasmic space"/>
    <property type="evidence" value="ECO:0007669"/>
    <property type="project" value="InterPro"/>
</dbReference>
<dbReference type="AlphaFoldDB" id="A0A9X1NRS8"/>
<dbReference type="GO" id="GO:0098797">
    <property type="term" value="C:plasma membrane protein complex"/>
    <property type="evidence" value="ECO:0007669"/>
    <property type="project" value="TreeGrafter"/>
</dbReference>
<feature type="domain" description="TonB C-terminal" evidence="13">
    <location>
        <begin position="222"/>
        <end position="311"/>
    </location>
</feature>
<keyword evidence="3 10" id="KW-0813">Transport</keyword>
<dbReference type="GO" id="GO:0055085">
    <property type="term" value="P:transmembrane transport"/>
    <property type="evidence" value="ECO:0007669"/>
    <property type="project" value="InterPro"/>
</dbReference>
<proteinExistence type="inferred from homology"/>
<evidence type="ECO:0000256" key="9">
    <source>
        <dbReference type="ARBA" id="ARBA00023136"/>
    </source>
</evidence>
<comment type="subcellular location">
    <subcellularLocation>
        <location evidence="1 10">Cell inner membrane</location>
        <topology evidence="1 10">Single-pass membrane protein</topology>
        <orientation evidence="1 10">Periplasmic side</orientation>
    </subcellularLocation>
</comment>
<feature type="chain" id="PRO_5040738895" description="Protein TonB" evidence="12">
    <location>
        <begin position="20"/>
        <end position="311"/>
    </location>
</feature>
<dbReference type="InterPro" id="IPR051045">
    <property type="entry name" value="TonB-dependent_transducer"/>
</dbReference>
<dbReference type="InterPro" id="IPR037682">
    <property type="entry name" value="TonB_C"/>
</dbReference>
<keyword evidence="8" id="KW-1133">Transmembrane helix</keyword>
<feature type="compositionally biased region" description="Low complexity" evidence="11">
    <location>
        <begin position="177"/>
        <end position="192"/>
    </location>
</feature>
<dbReference type="PANTHER" id="PTHR33446">
    <property type="entry name" value="PROTEIN TONB-RELATED"/>
    <property type="match status" value="1"/>
</dbReference>